<evidence type="ECO:0008006" key="3">
    <source>
        <dbReference type="Google" id="ProtNLM"/>
    </source>
</evidence>
<sequence>MREKTSILTVDSRVACFVMQAVNNSRKTQVQIAKEVGFYRPNVISMIKTGRMKLPVNKVQGFADAVDVDPVELLSLVLEEDQPEVWRALTHILGIEKVATVNTGIGDS</sequence>
<dbReference type="GO" id="GO:0003677">
    <property type="term" value="F:DNA binding"/>
    <property type="evidence" value="ECO:0007669"/>
    <property type="project" value="InterPro"/>
</dbReference>
<dbReference type="EMBL" id="RQXV01000007">
    <property type="protein sequence ID" value="RRC98497.1"/>
    <property type="molecule type" value="Genomic_DNA"/>
</dbReference>
<protein>
    <recommendedName>
        <fullName evidence="3">XRE family transcriptional regulator</fullName>
    </recommendedName>
</protein>
<evidence type="ECO:0000313" key="1">
    <source>
        <dbReference type="EMBL" id="RRC98497.1"/>
    </source>
</evidence>
<dbReference type="Gene3D" id="1.10.260.40">
    <property type="entry name" value="lambda repressor-like DNA-binding domains"/>
    <property type="match status" value="1"/>
</dbReference>
<comment type="caution">
    <text evidence="1">The sequence shown here is derived from an EMBL/GenBank/DDBJ whole genome shotgun (WGS) entry which is preliminary data.</text>
</comment>
<dbReference type="RefSeq" id="WP_124926558.1">
    <property type="nucleotide sequence ID" value="NZ_BMOH01000002.1"/>
</dbReference>
<dbReference type="InterPro" id="IPR010982">
    <property type="entry name" value="Lambda_DNA-bd_dom_sf"/>
</dbReference>
<dbReference type="OrthoDB" id="7859023at2"/>
<dbReference type="Proteomes" id="UP000267535">
    <property type="component" value="Unassembled WGS sequence"/>
</dbReference>
<accession>A0A3P1SN02</accession>
<reference evidence="1 2" key="1">
    <citation type="submission" date="2018-11" db="EMBL/GenBank/DDBJ databases">
        <title>The draft genome sequence of Amphritea balenae JAMM 1525T.</title>
        <authorList>
            <person name="Fang Z."/>
            <person name="Zhang Y."/>
            <person name="Han X."/>
        </authorList>
    </citation>
    <scope>NUCLEOTIDE SEQUENCE [LARGE SCALE GENOMIC DNA]</scope>
    <source>
        <strain evidence="1 2">JAMM 1525</strain>
    </source>
</reference>
<evidence type="ECO:0000313" key="2">
    <source>
        <dbReference type="Proteomes" id="UP000267535"/>
    </source>
</evidence>
<organism evidence="1 2">
    <name type="scientific">Amphritea balenae</name>
    <dbReference type="NCBI Taxonomy" id="452629"/>
    <lineage>
        <taxon>Bacteria</taxon>
        <taxon>Pseudomonadati</taxon>
        <taxon>Pseudomonadota</taxon>
        <taxon>Gammaproteobacteria</taxon>
        <taxon>Oceanospirillales</taxon>
        <taxon>Oceanospirillaceae</taxon>
        <taxon>Amphritea</taxon>
    </lineage>
</organism>
<proteinExistence type="predicted"/>
<name>A0A3P1SN02_9GAMM</name>
<keyword evidence="2" id="KW-1185">Reference proteome</keyword>
<dbReference type="SUPFAM" id="SSF47413">
    <property type="entry name" value="lambda repressor-like DNA-binding domains"/>
    <property type="match status" value="1"/>
</dbReference>
<dbReference type="AlphaFoldDB" id="A0A3P1SN02"/>
<gene>
    <name evidence="1" type="ORF">EHS89_12815</name>
</gene>